<reference evidence="2" key="2">
    <citation type="journal article" date="2023" name="Biology">
        <title>Prokaryotic Life Associated with Coal-Fire Gas Vents Revealed by Metagenomics.</title>
        <authorList>
            <person name="Kadnikov V.V."/>
            <person name="Mardanov A.V."/>
            <person name="Beletsky A.V."/>
            <person name="Karnachuk O.V."/>
            <person name="Ravin N.V."/>
        </authorList>
    </citation>
    <scope>NUCLEOTIDE SEQUENCE</scope>
    <source>
        <strain evidence="2">Bu02</strain>
    </source>
</reference>
<feature type="domain" description="DUF2229" evidence="1">
    <location>
        <begin position="2"/>
        <end position="239"/>
    </location>
</feature>
<dbReference type="Pfam" id="PF09989">
    <property type="entry name" value="DUF2229"/>
    <property type="match status" value="1"/>
</dbReference>
<protein>
    <recommendedName>
        <fullName evidence="1">DUF2229 domain-containing protein</fullName>
    </recommendedName>
</protein>
<evidence type="ECO:0000313" key="2">
    <source>
        <dbReference type="EMBL" id="QUL99091.1"/>
    </source>
</evidence>
<dbReference type="PANTHER" id="PTHR32329">
    <property type="entry name" value="BIFUNCTIONAL PROTEIN [INCLUDES 2-HYDROXYACYL-COA DEHYDRATASE (N-TER) AND ITS ACTIVATOR DOMAIN (C_TERM)-RELATED"/>
    <property type="match status" value="1"/>
</dbReference>
<dbReference type="AlphaFoldDB" id="A0AAT9LDK0"/>
<reference evidence="2" key="1">
    <citation type="submission" date="2020-10" db="EMBL/GenBank/DDBJ databases">
        <authorList>
            <person name="Kadnikov V."/>
            <person name="Beletsky A.V."/>
            <person name="Mardanov A.V."/>
            <person name="Karnachuk O.V."/>
            <person name="Ravin N.V."/>
        </authorList>
    </citation>
    <scope>NUCLEOTIDE SEQUENCE</scope>
    <source>
        <strain evidence="2">Bu02</strain>
    </source>
</reference>
<dbReference type="KEGG" id="fcz:IMF26_03215"/>
<proteinExistence type="predicted"/>
<gene>
    <name evidence="2" type="ORF">IMF26_03215</name>
</gene>
<dbReference type="InterPro" id="IPR051805">
    <property type="entry name" value="Dehydratase_Activator_Redct"/>
</dbReference>
<dbReference type="Gene3D" id="3.40.50.11900">
    <property type="match status" value="2"/>
</dbReference>
<organism evidence="2">
    <name type="scientific">Candidatus Fermentithermobacillus carboniphilus</name>
    <dbReference type="NCBI Taxonomy" id="3085328"/>
    <lineage>
        <taxon>Bacteria</taxon>
        <taxon>Bacillati</taxon>
        <taxon>Bacillota</taxon>
        <taxon>Candidatus Fermentithermobacillia</taxon>
        <taxon>Candidatus Fermentithermobacillales</taxon>
        <taxon>Candidatus Fermentithermobacillaceae</taxon>
        <taxon>Candidatus Fermentithermobacillus</taxon>
    </lineage>
</organism>
<dbReference type="EMBL" id="CP062796">
    <property type="protein sequence ID" value="QUL99091.1"/>
    <property type="molecule type" value="Genomic_DNA"/>
</dbReference>
<accession>A0AAT9LDK0</accession>
<evidence type="ECO:0000259" key="1">
    <source>
        <dbReference type="Pfam" id="PF09989"/>
    </source>
</evidence>
<dbReference type="PANTHER" id="PTHR32329:SF2">
    <property type="entry name" value="BIFUNCTIONAL PROTEIN [INCLUDES 2-HYDROXYACYL-COA DEHYDRATASE (N-TER) AND ITS ACTIVATOR DOMAIN (C_TERM)"/>
    <property type="match status" value="1"/>
</dbReference>
<name>A0AAT9LDK0_9FIRM</name>
<sequence length="746" mass="83173">MRVGVPRILGFYYLFPLYREFLRVIGVDFVETPCSTPKDLDQMKLCPTDEPCVSVKIAFSHAERLLVEDKVEALFVPSVVSLDQKNYCCPKMMGLPYMLRAGLDLEPEKVISPVIDFKDNPGCWQKTWIQAASKLGVKDRGLVRRALERGLLAWKESESAMSRCRLSVLDLLEKREGVLKVLLRKEALSGFKAFGTAGVKEPVVGSGATAILGHAYVLHDLFGRKILEMTRAFGPIILPEMVSPEDARQHLATIFEGEKMWAVEGHILGSGLFLARDRLVSRMIMVSAFSCGPASIIENYLSRAAEDNGIPFLSLTVDEHTGEAGLVTRLEAFLDSCGKPFLRKSLCVYRPEPARKSTIHRNSPPVPGPVPAGPVGAVNMGTLNIPVASLLRACGVEVVLPGPLSDTVVTLGKELAPEFICYPMVALLGQMRELIHRGVDRIIMIQGKGRCRLGWYAQVMQELLTRAGYRVRILAVDSPFPWKEKGQLFLQVVREIVGSPGPRDVVRGATLAISKLFLLDRAQDLLREVRAREEERGLGERRYKEFLREMENASGVLSAVECFRRFVGDMRGIRRVPGEPLRVSIVGEIYVVNEPYVNKEVEKILGSFEQRVRVYRRLDVTGWVNYHLLKTPVAVLDYRLVTKAAEHYIPVSVGGHGQETVGEAVMAKRRGMDGVIHLFPFTCMPEIIAQNILVKVSRDLQLPVLSLMISEQTGVAGLTTRLEAFCDLLAGRRKEKAKRHERGYGY</sequence>
<dbReference type="InterPro" id="IPR018709">
    <property type="entry name" value="CoA_activase_DUF2229"/>
</dbReference>